<dbReference type="Gene3D" id="1.20.120.450">
    <property type="entry name" value="dinb family like domain"/>
    <property type="match status" value="1"/>
</dbReference>
<feature type="coiled-coil region" evidence="1">
    <location>
        <begin position="7"/>
        <end position="34"/>
    </location>
</feature>
<accession>A0A841NDE1</accession>
<sequence length="148" mass="17156">MILESLKSLYTRDLNKLKTEIEAYQNEENLWKIDKNISNSAGNLCLHLVGNLNHFIGAELGKTGYIRNRELEFSLKDVPGKELIEKVEATIIMVDHTLSQLAPEDLEKEYPLVVFEDKMTTGYFLIHLVAHLDYHLGQINYHRRLLDM</sequence>
<name>A0A841NDE1_9FLAO</name>
<proteinExistence type="predicted"/>
<reference evidence="2 3" key="1">
    <citation type="submission" date="2020-08" db="EMBL/GenBank/DDBJ databases">
        <title>Functional genomics of gut bacteria from endangered species of beetles.</title>
        <authorList>
            <person name="Carlos-Shanley C."/>
        </authorList>
    </citation>
    <scope>NUCLEOTIDE SEQUENCE [LARGE SCALE GENOMIC DNA]</scope>
    <source>
        <strain evidence="2 3">S00136</strain>
    </source>
</reference>
<dbReference type="EMBL" id="JACHLC010000002">
    <property type="protein sequence ID" value="MBB6371340.1"/>
    <property type="molecule type" value="Genomic_DNA"/>
</dbReference>
<evidence type="ECO:0000256" key="1">
    <source>
        <dbReference type="SAM" id="Coils"/>
    </source>
</evidence>
<dbReference type="RefSeq" id="WP_184163569.1">
    <property type="nucleotide sequence ID" value="NZ_JACHLC010000002.1"/>
</dbReference>
<evidence type="ECO:0000313" key="3">
    <source>
        <dbReference type="Proteomes" id="UP000589738"/>
    </source>
</evidence>
<comment type="caution">
    <text evidence="2">The sequence shown here is derived from an EMBL/GenBank/DDBJ whole genome shotgun (WGS) entry which is preliminary data.</text>
</comment>
<evidence type="ECO:0000313" key="2">
    <source>
        <dbReference type="EMBL" id="MBB6371340.1"/>
    </source>
</evidence>
<organism evidence="2 3">
    <name type="scientific">Chryseobacterium shigense</name>
    <dbReference type="NCBI Taxonomy" id="297244"/>
    <lineage>
        <taxon>Bacteria</taxon>
        <taxon>Pseudomonadati</taxon>
        <taxon>Bacteroidota</taxon>
        <taxon>Flavobacteriia</taxon>
        <taxon>Flavobacteriales</taxon>
        <taxon>Weeksellaceae</taxon>
        <taxon>Chryseobacterium group</taxon>
        <taxon>Chryseobacterium</taxon>
    </lineage>
</organism>
<keyword evidence="1" id="KW-0175">Coiled coil</keyword>
<protein>
    <submittedName>
        <fullName evidence="2">Putative damage-inducible protein DinB</fullName>
    </submittedName>
</protein>
<keyword evidence="3" id="KW-1185">Reference proteome</keyword>
<dbReference type="SUPFAM" id="SSF109854">
    <property type="entry name" value="DinB/YfiT-like putative metalloenzymes"/>
    <property type="match status" value="1"/>
</dbReference>
<dbReference type="Proteomes" id="UP000589738">
    <property type="component" value="Unassembled WGS sequence"/>
</dbReference>
<dbReference type="InterPro" id="IPR011466">
    <property type="entry name" value="DUF1572"/>
</dbReference>
<dbReference type="Pfam" id="PF07609">
    <property type="entry name" value="DUF1572"/>
    <property type="match status" value="1"/>
</dbReference>
<gene>
    <name evidence="2" type="ORF">HNP36_002416</name>
</gene>
<dbReference type="AlphaFoldDB" id="A0A841NDE1"/>
<dbReference type="InterPro" id="IPR034660">
    <property type="entry name" value="DinB/YfiT-like"/>
</dbReference>